<dbReference type="KEGG" id="pbro:HOP40_21245"/>
<gene>
    <name evidence="6" type="ORF">HOP40_21245</name>
</gene>
<reference evidence="6 7" key="1">
    <citation type="submission" date="2020-05" db="EMBL/GenBank/DDBJ databases">
        <authorList>
            <person name="Mo P."/>
        </authorList>
    </citation>
    <scope>NUCLEOTIDE SEQUENCE [LARGE SCALE GENOMIC DNA]</scope>
    <source>
        <strain evidence="6 7">Gen01</strain>
    </source>
</reference>
<dbReference type="Pfam" id="PF00171">
    <property type="entry name" value="Aldedh"/>
    <property type="match status" value="1"/>
</dbReference>
<evidence type="ECO:0000256" key="4">
    <source>
        <dbReference type="RuleBase" id="RU003345"/>
    </source>
</evidence>
<dbReference type="SUPFAM" id="SSF53720">
    <property type="entry name" value="ALDH-like"/>
    <property type="match status" value="1"/>
</dbReference>
<dbReference type="FunFam" id="3.40.605.10:FF:000007">
    <property type="entry name" value="NAD/NADP-dependent betaine aldehyde dehydrogenase"/>
    <property type="match status" value="1"/>
</dbReference>
<dbReference type="PANTHER" id="PTHR11699">
    <property type="entry name" value="ALDEHYDE DEHYDROGENASE-RELATED"/>
    <property type="match status" value="1"/>
</dbReference>
<dbReference type="EMBL" id="CP053564">
    <property type="protein sequence ID" value="QJY48010.1"/>
    <property type="molecule type" value="Genomic_DNA"/>
</dbReference>
<evidence type="ECO:0000313" key="6">
    <source>
        <dbReference type="EMBL" id="QJY48010.1"/>
    </source>
</evidence>
<accession>A0A6M6JLR1</accession>
<evidence type="ECO:0000256" key="1">
    <source>
        <dbReference type="ARBA" id="ARBA00009986"/>
    </source>
</evidence>
<dbReference type="InterPro" id="IPR016161">
    <property type="entry name" value="Ald_DH/histidinol_DH"/>
</dbReference>
<dbReference type="Gene3D" id="3.40.605.10">
    <property type="entry name" value="Aldehyde Dehydrogenase, Chain A, domain 1"/>
    <property type="match status" value="1"/>
</dbReference>
<feature type="active site" evidence="3">
    <location>
        <position position="264"/>
    </location>
</feature>
<dbReference type="AlphaFoldDB" id="A0A6M6JLR1"/>
<name>A0A6M6JLR1_9PSEU</name>
<feature type="domain" description="Aldehyde dehydrogenase" evidence="5">
    <location>
        <begin position="28"/>
        <end position="494"/>
    </location>
</feature>
<keyword evidence="2 4" id="KW-0560">Oxidoreductase</keyword>
<protein>
    <submittedName>
        <fullName evidence="6">Aldehyde dehydrogenase family protein</fullName>
    </submittedName>
</protein>
<evidence type="ECO:0000259" key="5">
    <source>
        <dbReference type="Pfam" id="PF00171"/>
    </source>
</evidence>
<organism evidence="6 7">
    <name type="scientific">Pseudonocardia broussonetiae</name>
    <dbReference type="NCBI Taxonomy" id="2736640"/>
    <lineage>
        <taxon>Bacteria</taxon>
        <taxon>Bacillati</taxon>
        <taxon>Actinomycetota</taxon>
        <taxon>Actinomycetes</taxon>
        <taxon>Pseudonocardiales</taxon>
        <taxon>Pseudonocardiaceae</taxon>
        <taxon>Pseudonocardia</taxon>
    </lineage>
</organism>
<evidence type="ECO:0000313" key="7">
    <source>
        <dbReference type="Proteomes" id="UP000505377"/>
    </source>
</evidence>
<proteinExistence type="inferred from homology"/>
<comment type="similarity">
    <text evidence="1 4">Belongs to the aldehyde dehydrogenase family.</text>
</comment>
<evidence type="ECO:0000256" key="3">
    <source>
        <dbReference type="PROSITE-ProRule" id="PRU10007"/>
    </source>
</evidence>
<evidence type="ECO:0000256" key="2">
    <source>
        <dbReference type="ARBA" id="ARBA00023002"/>
    </source>
</evidence>
<dbReference type="Gene3D" id="3.40.309.10">
    <property type="entry name" value="Aldehyde Dehydrogenase, Chain A, domain 2"/>
    <property type="match status" value="1"/>
</dbReference>
<dbReference type="InterPro" id="IPR016162">
    <property type="entry name" value="Ald_DH_N"/>
</dbReference>
<dbReference type="PROSITE" id="PS00070">
    <property type="entry name" value="ALDEHYDE_DEHYDR_CYS"/>
    <property type="match status" value="1"/>
</dbReference>
<sequence length="500" mass="52625">MTALHTPAHAGIPAGDVPTWTMLVDGAWTPAASGALDDVVTPAHRGRVIARVARAGREDVDRAVRAARAAFGPWSGEHFTVRQRALARIADAVEARSEELARLTAADTGNALRTQARPEVATLVDLFRYFAGVAGEVKGTTLPAGDGQLQYTRLEPLGVVGAILPWNSPLMIAGFKVPAALAAGNTVVLKAAEDAPLSVLLLAEICAGFLPPGVLNAFSGLGREAGAALVEHPGVDKLSFTGSTEVGRGVARHAGERLVPASLELGGKNPSIVFPDAVGDDLVPGLLASSRFARQGQSCTAGSRLFLHEDVHDEVLDRLVTAMGALTVGDPLDEASDIGAVINAKQFGAIDDYLRAGREDPAMSTALGGTAPVDGPLTEGYYHLPTVFSGARNEFRLAREEIFGPVLVVIPWREVDDVVRMANDSHYGLAAYVWGRDLDRTLTTAHRLQAGWIQVNQGGGQVVGQSYGGYKDSGMGREVSLEGMLAGFTQTKQVNVRLRG</sequence>
<keyword evidence="7" id="KW-1185">Reference proteome</keyword>
<dbReference type="PROSITE" id="PS00687">
    <property type="entry name" value="ALDEHYDE_DEHYDR_GLU"/>
    <property type="match status" value="1"/>
</dbReference>
<dbReference type="GO" id="GO:0016620">
    <property type="term" value="F:oxidoreductase activity, acting on the aldehyde or oxo group of donors, NAD or NADP as acceptor"/>
    <property type="evidence" value="ECO:0007669"/>
    <property type="project" value="InterPro"/>
</dbReference>
<dbReference type="InterPro" id="IPR029510">
    <property type="entry name" value="Ald_DH_CS_GLU"/>
</dbReference>
<dbReference type="RefSeq" id="WP_172161242.1">
    <property type="nucleotide sequence ID" value="NZ_CP053564.1"/>
</dbReference>
<dbReference type="InterPro" id="IPR016163">
    <property type="entry name" value="Ald_DH_C"/>
</dbReference>
<dbReference type="InterPro" id="IPR016160">
    <property type="entry name" value="Ald_DH_CS_CYS"/>
</dbReference>
<dbReference type="Proteomes" id="UP000505377">
    <property type="component" value="Chromosome"/>
</dbReference>
<dbReference type="InterPro" id="IPR015590">
    <property type="entry name" value="Aldehyde_DH_dom"/>
</dbReference>